<dbReference type="Pfam" id="PF16197">
    <property type="entry name" value="KAsynt_C_assoc"/>
    <property type="match status" value="1"/>
</dbReference>
<dbReference type="PANTHER" id="PTHR43775">
    <property type="entry name" value="FATTY ACID SYNTHASE"/>
    <property type="match status" value="1"/>
</dbReference>
<sequence>LAGIAKAIMCLESGKILPNMHFEDPNPDIDMKSLKIRVPTEVMDWPTSTGTRRASVNSFGYGGSNAHVILENYVSAPQPSSRPNLATLQNIATATPEVSDRPFLVPLTAHNDNSLANVIRDIKGYIGRHRALKVADLALTYGTRRRSSASLALKESAKTCTRLGFVFSGHGAQW</sequence>
<dbReference type="GO" id="GO:0006633">
    <property type="term" value="P:fatty acid biosynthetic process"/>
    <property type="evidence" value="ECO:0007669"/>
    <property type="project" value="TreeGrafter"/>
</dbReference>
<evidence type="ECO:0000256" key="1">
    <source>
        <dbReference type="ARBA" id="ARBA00022450"/>
    </source>
</evidence>
<feature type="non-terminal residue" evidence="4">
    <location>
        <position position="174"/>
    </location>
</feature>
<dbReference type="EMBL" id="FJ227559">
    <property type="protein sequence ID" value="ACJ67084.1"/>
    <property type="molecule type" value="Genomic_DNA"/>
</dbReference>
<dbReference type="InterPro" id="IPR032821">
    <property type="entry name" value="PKS_assoc"/>
</dbReference>
<dbReference type="Gene3D" id="3.40.47.10">
    <property type="match status" value="1"/>
</dbReference>
<keyword evidence="2" id="KW-0597">Phosphoprotein</keyword>
<dbReference type="InterPro" id="IPR016039">
    <property type="entry name" value="Thiolase-like"/>
</dbReference>
<proteinExistence type="predicted"/>
<feature type="non-terminal residue" evidence="4">
    <location>
        <position position="1"/>
    </location>
</feature>
<keyword evidence="1" id="KW-0596">Phosphopantetheine</keyword>
<dbReference type="InterPro" id="IPR050091">
    <property type="entry name" value="PKS_NRPS_Biosynth_Enz"/>
</dbReference>
<protein>
    <submittedName>
        <fullName evidence="4">Polyketide synthase</fullName>
    </submittedName>
</protein>
<accession>B7TIT0</accession>
<feature type="domain" description="Polyketide synthase C-terminal extension" evidence="3">
    <location>
        <begin position="25"/>
        <end position="138"/>
    </location>
</feature>
<dbReference type="SUPFAM" id="SSF53901">
    <property type="entry name" value="Thiolase-like"/>
    <property type="match status" value="1"/>
</dbReference>
<dbReference type="GO" id="GO:0004312">
    <property type="term" value="F:fatty acid synthase activity"/>
    <property type="evidence" value="ECO:0007669"/>
    <property type="project" value="TreeGrafter"/>
</dbReference>
<evidence type="ECO:0000256" key="2">
    <source>
        <dbReference type="ARBA" id="ARBA00022553"/>
    </source>
</evidence>
<organism evidence="4">
    <name type="scientific">Hypocrella tubulata</name>
    <dbReference type="NCBI Taxonomy" id="370941"/>
    <lineage>
        <taxon>Eukaryota</taxon>
        <taxon>Fungi</taxon>
        <taxon>Dikarya</taxon>
        <taxon>Ascomycota</taxon>
        <taxon>Pezizomycotina</taxon>
        <taxon>Sordariomycetes</taxon>
        <taxon>Hypocreomycetidae</taxon>
        <taxon>Hypocreales</taxon>
        <taxon>Clavicipitaceae</taxon>
        <taxon>Hypocrella</taxon>
    </lineage>
</organism>
<reference evidence="4" key="1">
    <citation type="journal article" date="2009" name="Appl. Environ. Microbiol.">
        <title>Insect-specific polyketide synthases (PKSs), potential PKS-nonribosomal peptide synthetase hybrids, and novel PKS clades in tropical fungi.</title>
        <authorList>
            <person name="Amnuaykanjanasin A."/>
            <person name="Phonghanpot S."/>
            <person name="Sengpanich N."/>
            <person name="Cheevadhanarak S."/>
            <person name="Tanticharoen M."/>
        </authorList>
    </citation>
    <scope>NUCLEOTIDE SEQUENCE</scope>
    <source>
        <strain evidence="4">F1R1B1</strain>
    </source>
</reference>
<evidence type="ECO:0000259" key="3">
    <source>
        <dbReference type="Pfam" id="PF16197"/>
    </source>
</evidence>
<dbReference type="PANTHER" id="PTHR43775:SF37">
    <property type="entry name" value="SI:DKEY-61P9.11"/>
    <property type="match status" value="1"/>
</dbReference>
<dbReference type="AlphaFoldDB" id="B7TIT0"/>
<evidence type="ECO:0000313" key="4">
    <source>
        <dbReference type="EMBL" id="ACJ67084.1"/>
    </source>
</evidence>
<name>B7TIT0_9HYPO</name>